<keyword evidence="2" id="KW-0479">Metal-binding</keyword>
<proteinExistence type="inferred from homology"/>
<name>A0A813S555_9BILA</name>
<evidence type="ECO:0000313" key="3">
    <source>
        <dbReference type="EMBL" id="CAF0790124.1"/>
    </source>
</evidence>
<keyword evidence="2" id="KW-0456">Lyase</keyword>
<dbReference type="InterPro" id="IPR034686">
    <property type="entry name" value="Terpene_cyclase-like_2"/>
</dbReference>
<comment type="caution">
    <text evidence="3">The sequence shown here is derived from an EMBL/GenBank/DDBJ whole genome shotgun (WGS) entry which is preliminary data.</text>
</comment>
<dbReference type="EC" id="4.2.3.-" evidence="2"/>
<dbReference type="GO" id="GO:0010333">
    <property type="term" value="F:terpene synthase activity"/>
    <property type="evidence" value="ECO:0007669"/>
    <property type="project" value="InterPro"/>
</dbReference>
<keyword evidence="2" id="KW-0460">Magnesium</keyword>
<dbReference type="GO" id="GO:0046872">
    <property type="term" value="F:metal ion binding"/>
    <property type="evidence" value="ECO:0007669"/>
    <property type="project" value="UniProtKB-KW"/>
</dbReference>
<dbReference type="AlphaFoldDB" id="A0A813S555"/>
<comment type="similarity">
    <text evidence="1 2">Belongs to the terpene synthase family.</text>
</comment>
<evidence type="ECO:0000256" key="1">
    <source>
        <dbReference type="ARBA" id="ARBA00006333"/>
    </source>
</evidence>
<dbReference type="Pfam" id="PF19086">
    <property type="entry name" value="Terpene_syn_C_2"/>
    <property type="match status" value="1"/>
</dbReference>
<evidence type="ECO:0000313" key="4">
    <source>
        <dbReference type="EMBL" id="CAF4089643.1"/>
    </source>
</evidence>
<sequence>MDIQQNQTQVKQPNTKFTLFDKFDYIFYPSQVINPNHRSARNKMVKEVLKHQDLPVDEEPLTKGIDGYSIFPAFVYPHASKYRLELLEEFYASVWFIDDFYDKSERVDSHFTQAMRQIFQDPHKKIEIEQFNESQIMNLTFLQDILLKMQKNAPSSWFNRVMKNHLEWFEATAKSNHDGVAIRHLSIDEFLKLRLIEAGVIATLDNIEFAHERYLSDEIISHPYFVRIRWLICEHIAISNDIYSYTKECIEHHLSSNFLAVLLSTTTMTFDEAVIEGIQRCNDLIRKILELEILIIKEFPDNEDVSIILRGYKEVIQGQLMFGQASPRYKSNRAPFADLKKPSLHHINHEKNKN</sequence>
<evidence type="ECO:0000313" key="5">
    <source>
        <dbReference type="Proteomes" id="UP000663860"/>
    </source>
</evidence>
<dbReference type="Proteomes" id="UP000663860">
    <property type="component" value="Unassembled WGS sequence"/>
</dbReference>
<dbReference type="PANTHER" id="PTHR35201:SF4">
    <property type="entry name" value="BETA-PINACENE SYNTHASE-RELATED"/>
    <property type="match status" value="1"/>
</dbReference>
<dbReference type="EMBL" id="CAJOBB010004453">
    <property type="protein sequence ID" value="CAF4089643.1"/>
    <property type="molecule type" value="Genomic_DNA"/>
</dbReference>
<reference evidence="3" key="1">
    <citation type="submission" date="2021-02" db="EMBL/GenBank/DDBJ databases">
        <authorList>
            <person name="Nowell W R."/>
        </authorList>
    </citation>
    <scope>NUCLEOTIDE SEQUENCE</scope>
</reference>
<organism evidence="3 5">
    <name type="scientific">Adineta steineri</name>
    <dbReference type="NCBI Taxonomy" id="433720"/>
    <lineage>
        <taxon>Eukaryota</taxon>
        <taxon>Metazoa</taxon>
        <taxon>Spiralia</taxon>
        <taxon>Gnathifera</taxon>
        <taxon>Rotifera</taxon>
        <taxon>Eurotatoria</taxon>
        <taxon>Bdelloidea</taxon>
        <taxon>Adinetida</taxon>
        <taxon>Adinetidae</taxon>
        <taxon>Adineta</taxon>
    </lineage>
</organism>
<dbReference type="EMBL" id="CAJNOE010000039">
    <property type="protein sequence ID" value="CAF0790124.1"/>
    <property type="molecule type" value="Genomic_DNA"/>
</dbReference>
<accession>A0A813S555</accession>
<protein>
    <recommendedName>
        <fullName evidence="2">Terpene synthase</fullName>
        <ecNumber evidence="2">4.2.3.-</ecNumber>
    </recommendedName>
</protein>
<dbReference type="PANTHER" id="PTHR35201">
    <property type="entry name" value="TERPENE SYNTHASE"/>
    <property type="match status" value="1"/>
</dbReference>
<dbReference type="Proteomes" id="UP000663868">
    <property type="component" value="Unassembled WGS sequence"/>
</dbReference>
<evidence type="ECO:0000256" key="2">
    <source>
        <dbReference type="RuleBase" id="RU366034"/>
    </source>
</evidence>
<dbReference type="GO" id="GO:0008299">
    <property type="term" value="P:isoprenoid biosynthetic process"/>
    <property type="evidence" value="ECO:0007669"/>
    <property type="project" value="UniProtKB-ARBA"/>
</dbReference>
<comment type="cofactor">
    <cofactor evidence="2">
        <name>Mg(2+)</name>
        <dbReference type="ChEBI" id="CHEBI:18420"/>
    </cofactor>
</comment>
<gene>
    <name evidence="3" type="ORF">IZO911_LOCUS6352</name>
    <name evidence="4" type="ORF">KXQ929_LOCUS33871</name>
</gene>
<dbReference type="Gene3D" id="1.10.600.10">
    <property type="entry name" value="Farnesyl Diphosphate Synthase"/>
    <property type="match status" value="1"/>
</dbReference>
<dbReference type="InterPro" id="IPR008949">
    <property type="entry name" value="Isoprenoid_synthase_dom_sf"/>
</dbReference>
<dbReference type="SUPFAM" id="SSF48576">
    <property type="entry name" value="Terpenoid synthases"/>
    <property type="match status" value="1"/>
</dbReference>